<sequence>MDFAAQFDLAAVQFDLIIVTVLLRREIKQDQAPPLITDLINANQTKYDIDPNLTEKAREKARRNAAKNVAKRLKKQQIQSDKKIDEDDDDEKGNGMKGM</sequence>
<proteinExistence type="predicted"/>
<dbReference type="Proteomes" id="UP000664203">
    <property type="component" value="Unassembled WGS sequence"/>
</dbReference>
<evidence type="ECO:0000256" key="1">
    <source>
        <dbReference type="SAM" id="MobiDB-lite"/>
    </source>
</evidence>
<reference evidence="2" key="1">
    <citation type="submission" date="2021-03" db="EMBL/GenBank/DDBJ databases">
        <authorList>
            <person name="Tagirdzhanova G."/>
        </authorList>
    </citation>
    <scope>NUCLEOTIDE SEQUENCE</scope>
</reference>
<evidence type="ECO:0000313" key="2">
    <source>
        <dbReference type="EMBL" id="CAF9913494.1"/>
    </source>
</evidence>
<evidence type="ECO:0000313" key="3">
    <source>
        <dbReference type="Proteomes" id="UP000664203"/>
    </source>
</evidence>
<name>A0A8H3IH66_9LECA</name>
<organism evidence="2 3">
    <name type="scientific">Alectoria fallacina</name>
    <dbReference type="NCBI Taxonomy" id="1903189"/>
    <lineage>
        <taxon>Eukaryota</taxon>
        <taxon>Fungi</taxon>
        <taxon>Dikarya</taxon>
        <taxon>Ascomycota</taxon>
        <taxon>Pezizomycotina</taxon>
        <taxon>Lecanoromycetes</taxon>
        <taxon>OSLEUM clade</taxon>
        <taxon>Lecanoromycetidae</taxon>
        <taxon>Lecanorales</taxon>
        <taxon>Lecanorineae</taxon>
        <taxon>Parmeliaceae</taxon>
        <taxon>Alectoria</taxon>
    </lineage>
</organism>
<keyword evidence="3" id="KW-1185">Reference proteome</keyword>
<accession>A0A8H3IH66</accession>
<dbReference type="AlphaFoldDB" id="A0A8H3IH66"/>
<feature type="compositionally biased region" description="Basic residues" evidence="1">
    <location>
        <begin position="59"/>
        <end position="75"/>
    </location>
</feature>
<dbReference type="EMBL" id="CAJPDR010000062">
    <property type="protein sequence ID" value="CAF9913494.1"/>
    <property type="molecule type" value="Genomic_DNA"/>
</dbReference>
<protein>
    <submittedName>
        <fullName evidence="2">Uncharacterized protein</fullName>
    </submittedName>
</protein>
<comment type="caution">
    <text evidence="2">The sequence shown here is derived from an EMBL/GenBank/DDBJ whole genome shotgun (WGS) entry which is preliminary data.</text>
</comment>
<gene>
    <name evidence="2" type="ORF">ALECFALPRED_008838</name>
</gene>
<feature type="region of interest" description="Disordered" evidence="1">
    <location>
        <begin position="57"/>
        <end position="99"/>
    </location>
</feature>